<feature type="compositionally biased region" description="Polar residues" evidence="3">
    <location>
        <begin position="1036"/>
        <end position="1050"/>
    </location>
</feature>
<feature type="transmembrane region" description="Helical" evidence="4">
    <location>
        <begin position="427"/>
        <end position="446"/>
    </location>
</feature>
<feature type="transmembrane region" description="Helical" evidence="4">
    <location>
        <begin position="111"/>
        <end position="129"/>
    </location>
</feature>
<accession>A0A1Y2HWN4</accession>
<dbReference type="EMBL" id="MCFL01000006">
    <property type="protein sequence ID" value="ORZ39006.1"/>
    <property type="molecule type" value="Genomic_DNA"/>
</dbReference>
<dbReference type="AlphaFoldDB" id="A0A1Y2HWN4"/>
<feature type="compositionally biased region" description="Pro residues" evidence="3">
    <location>
        <begin position="19"/>
        <end position="28"/>
    </location>
</feature>
<feature type="region of interest" description="Disordered" evidence="3">
    <location>
        <begin position="399"/>
        <end position="419"/>
    </location>
</feature>
<feature type="transmembrane region" description="Helical" evidence="4">
    <location>
        <begin position="173"/>
        <end position="192"/>
    </location>
</feature>
<feature type="compositionally biased region" description="Basic and acidic residues" evidence="3">
    <location>
        <begin position="1120"/>
        <end position="1141"/>
    </location>
</feature>
<sequence>MSSSPSALGATGGHGPVSPLYPLPPPPNSTHANRRSGVAAVFLGVSLVMTHHVLSFNVPPVALALVQAIVLFFVTAVPANDQDQGLAKNSIAVDQQVYSGSNSGGVIAGPWMLALAMAAALALTNVALAVSPSALIVQVVLVASETLLARCLLSEPTGQVSTDASRPRAPVVLPLIFTCAGTTIFLLGSFGFGSIAASTGSGEWIVPVTASIFAAVARIAAHVLIVDPARATSHSSAPVIVNSILPRVMAVLAVTIAFVEFPILLHLTQISATLGSAESSLDFPWTSLGAALITACIANRIHPSYSQESPPGPALVAGFFGTGTGVTVRTGMGPRVELVAALVIAGMIGASASGPSMGVLTSQWWGQALGVLMMVAGMRAVHAVDAVWRIRYQSLPHTSTSVAGHLSSPKLESSPDGHFTTRRRRPAMLLLFTALALVSLAVLALMTATGSDPSSPALGLLLHHGKGATTGDDSTRASPSPSASHDKHTIQDSDGNLVGEALPKPHPKSDSGATKSDKPARARTKPAQKSVANLMHDLWAASTDPTRLVWDWRKASPGGASLASLPGPARTPRVLVMHADNRPLKSLASVGNDPFALDHLTIGPLYTLSWALRFGYDYRRLSLTGSRLAKPYQIGGWYKPKIIYDALHRYEYVVFFDSDAYVAKPDMSLAEMLKRWGFHDTATMMMALDPPGQKENNWNATNTGFWVLRSTPRAKEIMRDLATCPDRPDCRKWLTEWPAEQAAFTKLIRPKLVEGQDLIIAPCEEANGWWGFPGPCKGTIITHAWTGKEQVARDMLMRLLTQHVILLERLLMNGYHSMDSCTPWVTGKDERCRFIEDVDIGDPVAVADDEAEADDVDEEPAASVDSLQAGDSVSPDSPIANGPDAQGRQRSDDETVPESSSTGEMRRAGRMRPIGAGAKVASDAKLGDSNPEVVDSGASRLGKSANGDPVGHGTGARPDPADAIKPKDDGQGASKMAAPEQVQGGRRQGAGENAQMAPVAPGSAPKDEKSVAAKEQQLPKGAAKGVKQILGPLDSQPGSASGSKIGSDITSDSLADGLGGGSRRNGQAKADSDLPEDGLGHDSHTADRLTGVVNVNGDAVGHRVSDDGTKSDAGKSSQMKRVDERREEPDTGSDPRARLADNHAAAAPLPDPV</sequence>
<comment type="caution">
    <text evidence="5">The sequence shown here is derived from an EMBL/GenBank/DDBJ whole genome shotgun (WGS) entry which is preliminary data.</text>
</comment>
<evidence type="ECO:0000313" key="6">
    <source>
        <dbReference type="Proteomes" id="UP000193411"/>
    </source>
</evidence>
<dbReference type="InterPro" id="IPR008630">
    <property type="entry name" value="Glyco_trans_34"/>
</dbReference>
<keyword evidence="4" id="KW-1133">Transmembrane helix</keyword>
<feature type="compositionally biased region" description="Basic and acidic residues" evidence="3">
    <location>
        <begin position="959"/>
        <end position="970"/>
    </location>
</feature>
<protein>
    <recommendedName>
        <fullName evidence="7">Nucleotide-diphospho-sugar transferase domain-containing protein</fullName>
    </recommendedName>
</protein>
<evidence type="ECO:0000313" key="5">
    <source>
        <dbReference type="EMBL" id="ORZ39006.1"/>
    </source>
</evidence>
<dbReference type="GO" id="GO:0006487">
    <property type="term" value="P:protein N-linked glycosylation"/>
    <property type="evidence" value="ECO:0007669"/>
    <property type="project" value="TreeGrafter"/>
</dbReference>
<keyword evidence="4" id="KW-0812">Transmembrane</keyword>
<evidence type="ECO:0000256" key="2">
    <source>
        <dbReference type="ARBA" id="ARBA00022679"/>
    </source>
</evidence>
<dbReference type="PANTHER" id="PTHR31306:SF3">
    <property type="entry name" value="NUCLEOTIDE-DIPHOSPHO-SUGAR TRANSFERASE DOMAIN-CONTAINING PROTEIN"/>
    <property type="match status" value="1"/>
</dbReference>
<keyword evidence="1" id="KW-0328">Glycosyltransferase</keyword>
<evidence type="ECO:0008006" key="7">
    <source>
        <dbReference type="Google" id="ProtNLM"/>
    </source>
</evidence>
<evidence type="ECO:0000256" key="1">
    <source>
        <dbReference type="ARBA" id="ARBA00022676"/>
    </source>
</evidence>
<evidence type="ECO:0000256" key="3">
    <source>
        <dbReference type="SAM" id="MobiDB-lite"/>
    </source>
</evidence>
<proteinExistence type="predicted"/>
<feature type="transmembrane region" description="Helical" evidence="4">
    <location>
        <begin position="364"/>
        <end position="381"/>
    </location>
</feature>
<gene>
    <name evidence="5" type="ORF">BCR44DRAFT_1427010</name>
</gene>
<name>A0A1Y2HWN4_9FUNG</name>
<keyword evidence="4" id="KW-0472">Membrane</keyword>
<feature type="transmembrane region" description="Helical" evidence="4">
    <location>
        <begin position="239"/>
        <end position="263"/>
    </location>
</feature>
<reference evidence="5 6" key="1">
    <citation type="submission" date="2016-07" db="EMBL/GenBank/DDBJ databases">
        <title>Pervasive Adenine N6-methylation of Active Genes in Fungi.</title>
        <authorList>
            <consortium name="DOE Joint Genome Institute"/>
            <person name="Mondo S.J."/>
            <person name="Dannebaum R.O."/>
            <person name="Kuo R.C."/>
            <person name="Labutti K."/>
            <person name="Haridas S."/>
            <person name="Kuo A."/>
            <person name="Salamov A."/>
            <person name="Ahrendt S.R."/>
            <person name="Lipzen A."/>
            <person name="Sullivan W."/>
            <person name="Andreopoulos W.B."/>
            <person name="Clum A."/>
            <person name="Lindquist E."/>
            <person name="Daum C."/>
            <person name="Ramamoorthy G.K."/>
            <person name="Gryganskyi A."/>
            <person name="Culley D."/>
            <person name="Magnuson J.K."/>
            <person name="James T.Y."/>
            <person name="O'Malley M.A."/>
            <person name="Stajich J.E."/>
            <person name="Spatafora J.W."/>
            <person name="Visel A."/>
            <person name="Grigoriev I.V."/>
        </authorList>
    </citation>
    <scope>NUCLEOTIDE SEQUENCE [LARGE SCALE GENOMIC DNA]</scope>
    <source>
        <strain evidence="5 6">PL171</strain>
    </source>
</reference>
<feature type="transmembrane region" description="Helical" evidence="4">
    <location>
        <begin position="60"/>
        <end position="79"/>
    </location>
</feature>
<feature type="region of interest" description="Disordered" evidence="3">
    <location>
        <begin position="1"/>
        <end position="31"/>
    </location>
</feature>
<keyword evidence="2" id="KW-0808">Transferase</keyword>
<dbReference type="GO" id="GO:0016757">
    <property type="term" value="F:glycosyltransferase activity"/>
    <property type="evidence" value="ECO:0007669"/>
    <property type="project" value="UniProtKB-KW"/>
</dbReference>
<dbReference type="PANTHER" id="PTHR31306">
    <property type="entry name" value="ALPHA-1,6-MANNOSYLTRANSFERASE MNN11-RELATED"/>
    <property type="match status" value="1"/>
</dbReference>
<feature type="region of interest" description="Disordered" evidence="3">
    <location>
        <begin position="849"/>
        <end position="1153"/>
    </location>
</feature>
<feature type="region of interest" description="Disordered" evidence="3">
    <location>
        <begin position="459"/>
        <end position="528"/>
    </location>
</feature>
<dbReference type="GO" id="GO:0000139">
    <property type="term" value="C:Golgi membrane"/>
    <property type="evidence" value="ECO:0007669"/>
    <property type="project" value="TreeGrafter"/>
</dbReference>
<keyword evidence="6" id="KW-1185">Reference proteome</keyword>
<feature type="compositionally biased region" description="Low complexity" evidence="3">
    <location>
        <begin position="1142"/>
        <end position="1153"/>
    </location>
</feature>
<dbReference type="Proteomes" id="UP000193411">
    <property type="component" value="Unassembled WGS sequence"/>
</dbReference>
<feature type="compositionally biased region" description="Basic and acidic residues" evidence="3">
    <location>
        <begin position="1078"/>
        <end position="1087"/>
    </location>
</feature>
<feature type="compositionally biased region" description="Low complexity" evidence="3">
    <location>
        <begin position="459"/>
        <end position="471"/>
    </location>
</feature>
<feature type="compositionally biased region" description="Basic and acidic residues" evidence="3">
    <location>
        <begin position="1100"/>
        <end position="1113"/>
    </location>
</feature>
<feature type="compositionally biased region" description="Acidic residues" evidence="3">
    <location>
        <begin position="849"/>
        <end position="860"/>
    </location>
</feature>
<organism evidence="5 6">
    <name type="scientific">Catenaria anguillulae PL171</name>
    <dbReference type="NCBI Taxonomy" id="765915"/>
    <lineage>
        <taxon>Eukaryota</taxon>
        <taxon>Fungi</taxon>
        <taxon>Fungi incertae sedis</taxon>
        <taxon>Blastocladiomycota</taxon>
        <taxon>Blastocladiomycetes</taxon>
        <taxon>Blastocladiales</taxon>
        <taxon>Catenariaceae</taxon>
        <taxon>Catenaria</taxon>
    </lineage>
</organism>
<feature type="transmembrane region" description="Helical" evidence="4">
    <location>
        <begin position="338"/>
        <end position="358"/>
    </location>
</feature>
<evidence type="ECO:0000256" key="4">
    <source>
        <dbReference type="SAM" id="Phobius"/>
    </source>
</evidence>
<dbReference type="OrthoDB" id="3763672at2759"/>
<feature type="transmembrane region" description="Helical" evidence="4">
    <location>
        <begin position="204"/>
        <end position="227"/>
    </location>
</feature>